<feature type="region of interest" description="Disordered" evidence="1">
    <location>
        <begin position="62"/>
        <end position="82"/>
    </location>
</feature>
<dbReference type="Proteomes" id="UP001235547">
    <property type="component" value="Plasmid unnamed"/>
</dbReference>
<evidence type="ECO:0000256" key="1">
    <source>
        <dbReference type="SAM" id="MobiDB-lite"/>
    </source>
</evidence>
<sequence>MSLYIRDDAVDELAKQVQQVIKAPNKTEAVRTALLNELERAQKAIPLKERIKKIQDDVRAAMGPDDPNFDMKKFTDEQWGGI</sequence>
<reference evidence="2 3" key="1">
    <citation type="submission" date="2023-03" db="EMBL/GenBank/DDBJ databases">
        <authorList>
            <person name="Kaur S."/>
            <person name="Espinosa-Saiz D."/>
            <person name="Velazquez E."/>
            <person name="Menendez E."/>
            <person name="diCenzo G.C."/>
        </authorList>
    </citation>
    <scope>NUCLEOTIDE SEQUENCE [LARGE SCALE GENOMIC DNA]</scope>
    <source>
        <strain evidence="2 3">LMG 27395</strain>
        <plasmid evidence="2 3">unnamed</plasmid>
    </source>
</reference>
<gene>
    <name evidence="2" type="ORF">PYH38_006403</name>
</gene>
<organism evidence="2 3">
    <name type="scientific">Sinorhizobium numidicum</name>
    <dbReference type="NCBI Taxonomy" id="680248"/>
    <lineage>
        <taxon>Bacteria</taxon>
        <taxon>Pseudomonadati</taxon>
        <taxon>Pseudomonadota</taxon>
        <taxon>Alphaproteobacteria</taxon>
        <taxon>Hyphomicrobiales</taxon>
        <taxon>Rhizobiaceae</taxon>
        <taxon>Sinorhizobium/Ensifer group</taxon>
        <taxon>Sinorhizobium</taxon>
    </lineage>
</organism>
<dbReference type="RefSeq" id="WP_280663494.1">
    <property type="nucleotide sequence ID" value="NZ_CP120369.1"/>
</dbReference>
<geneLocation type="plasmid" evidence="2 3">
    <name>unnamed</name>
</geneLocation>
<accession>A0ABY8D7B4</accession>
<keyword evidence="2" id="KW-0614">Plasmid</keyword>
<name>A0ABY8D7B4_9HYPH</name>
<evidence type="ECO:0000313" key="3">
    <source>
        <dbReference type="Proteomes" id="UP001235547"/>
    </source>
</evidence>
<proteinExistence type="predicted"/>
<dbReference type="Pfam" id="PF07704">
    <property type="entry name" value="PSK_trans_fac"/>
    <property type="match status" value="1"/>
</dbReference>
<dbReference type="EMBL" id="CP120372">
    <property type="protein sequence ID" value="WEX85435.1"/>
    <property type="molecule type" value="Genomic_DNA"/>
</dbReference>
<protein>
    <submittedName>
        <fullName evidence="2">Type II toxin-antitoxin system VapB family antitoxin</fullName>
    </submittedName>
</protein>
<evidence type="ECO:0000313" key="2">
    <source>
        <dbReference type="EMBL" id="WEX85435.1"/>
    </source>
</evidence>
<dbReference type="InterPro" id="IPR011660">
    <property type="entry name" value="VapB-like"/>
</dbReference>
<keyword evidence="3" id="KW-1185">Reference proteome</keyword>